<evidence type="ECO:0000256" key="4">
    <source>
        <dbReference type="PIRNR" id="PIRNR016821"/>
    </source>
</evidence>
<feature type="domain" description="RNA-binding S4" evidence="6">
    <location>
        <begin position="25"/>
        <end position="88"/>
    </location>
</feature>
<organism evidence="7 8">
    <name type="scientific">SAR86 cluster bacterium</name>
    <dbReference type="NCBI Taxonomy" id="2030880"/>
    <lineage>
        <taxon>Bacteria</taxon>
        <taxon>Pseudomonadati</taxon>
        <taxon>Pseudomonadota</taxon>
        <taxon>Gammaproteobacteria</taxon>
        <taxon>SAR86 cluster</taxon>
    </lineage>
</organism>
<dbReference type="SUPFAM" id="SSF55174">
    <property type="entry name" value="Alpha-L RNA-binding motif"/>
    <property type="match status" value="1"/>
</dbReference>
<dbReference type="SMART" id="SM00363">
    <property type="entry name" value="S4"/>
    <property type="match status" value="1"/>
</dbReference>
<dbReference type="InterPro" id="IPR025708">
    <property type="entry name" value="HSP15"/>
</dbReference>
<dbReference type="EMBL" id="NVQR01000032">
    <property type="protein sequence ID" value="PCH62885.1"/>
    <property type="molecule type" value="Genomic_DNA"/>
</dbReference>
<dbReference type="Proteomes" id="UP000218172">
    <property type="component" value="Unassembled WGS sequence"/>
</dbReference>
<sequence>MSKHRSGNSTKAPANTSTGGTLTKVRLDKWLWAARFYKTRALAKQAIEGGKVQCQGAKAKASKEIAEGLVISLRQGFDIKTVLVKALSEHRGGAPQAQLLYEETAQSIELRAQQALVRKHQGGQLITDSKPNKKDRRLIHRFKQEH</sequence>
<dbReference type="CDD" id="cd00165">
    <property type="entry name" value="S4"/>
    <property type="match status" value="1"/>
</dbReference>
<dbReference type="PIRSF" id="PIRSF016821">
    <property type="entry name" value="HSP15"/>
    <property type="match status" value="1"/>
</dbReference>
<name>A0A2A4MRZ9_9GAMM</name>
<evidence type="ECO:0000313" key="8">
    <source>
        <dbReference type="Proteomes" id="UP000218172"/>
    </source>
</evidence>
<comment type="similarity">
    <text evidence="1 4">Belongs to the HSP15 family.</text>
</comment>
<proteinExistence type="inferred from homology"/>
<evidence type="ECO:0000256" key="5">
    <source>
        <dbReference type="SAM" id="MobiDB-lite"/>
    </source>
</evidence>
<reference evidence="8" key="1">
    <citation type="submission" date="2017-08" db="EMBL/GenBank/DDBJ databases">
        <title>A dynamic microbial community with high functional redundancy inhabits the cold, oxic subseafloor aquifer.</title>
        <authorList>
            <person name="Tully B.J."/>
            <person name="Wheat C.G."/>
            <person name="Glazer B.T."/>
            <person name="Huber J.A."/>
        </authorList>
    </citation>
    <scope>NUCLEOTIDE SEQUENCE [LARGE SCALE GENOMIC DNA]</scope>
</reference>
<evidence type="ECO:0000256" key="3">
    <source>
        <dbReference type="ARBA" id="ARBA00023125"/>
    </source>
</evidence>
<evidence type="ECO:0000256" key="2">
    <source>
        <dbReference type="ARBA" id="ARBA00022884"/>
    </source>
</evidence>
<dbReference type="InterPro" id="IPR036986">
    <property type="entry name" value="S4_RNA-bd_sf"/>
</dbReference>
<evidence type="ECO:0000259" key="6">
    <source>
        <dbReference type="SMART" id="SM00363"/>
    </source>
</evidence>
<evidence type="ECO:0000313" key="7">
    <source>
        <dbReference type="EMBL" id="PCH62885.1"/>
    </source>
</evidence>
<gene>
    <name evidence="7" type="ORF">COC19_02260</name>
</gene>
<dbReference type="GO" id="GO:0003677">
    <property type="term" value="F:DNA binding"/>
    <property type="evidence" value="ECO:0007669"/>
    <property type="project" value="UniProtKB-KW"/>
</dbReference>
<dbReference type="PROSITE" id="PS50889">
    <property type="entry name" value="S4"/>
    <property type="match status" value="1"/>
</dbReference>
<dbReference type="GO" id="GO:0034605">
    <property type="term" value="P:cellular response to heat"/>
    <property type="evidence" value="ECO:0007669"/>
    <property type="project" value="InterPro"/>
</dbReference>
<feature type="compositionally biased region" description="Polar residues" evidence="5">
    <location>
        <begin position="7"/>
        <end position="20"/>
    </location>
</feature>
<keyword evidence="3 4" id="KW-0238">DNA-binding</keyword>
<dbReference type="Gene3D" id="3.10.290.10">
    <property type="entry name" value="RNA-binding S4 domain"/>
    <property type="match status" value="1"/>
</dbReference>
<keyword evidence="2 4" id="KW-0694">RNA-binding</keyword>
<evidence type="ECO:0000256" key="1">
    <source>
        <dbReference type="ARBA" id="ARBA00008396"/>
    </source>
</evidence>
<accession>A0A2A4MRZ9</accession>
<feature type="region of interest" description="Disordered" evidence="5">
    <location>
        <begin position="1"/>
        <end position="20"/>
    </location>
</feature>
<comment type="caution">
    <text evidence="7">The sequence shown here is derived from an EMBL/GenBank/DDBJ whole genome shotgun (WGS) entry which is preliminary data.</text>
</comment>
<dbReference type="GO" id="GO:0043023">
    <property type="term" value="F:ribosomal large subunit binding"/>
    <property type="evidence" value="ECO:0007669"/>
    <property type="project" value="InterPro"/>
</dbReference>
<protein>
    <recommendedName>
        <fullName evidence="4">Heat shock protein 15</fullName>
    </recommendedName>
</protein>
<dbReference type="GO" id="GO:0003727">
    <property type="term" value="F:single-stranded RNA binding"/>
    <property type="evidence" value="ECO:0007669"/>
    <property type="project" value="InterPro"/>
</dbReference>
<dbReference type="AlphaFoldDB" id="A0A2A4MRZ9"/>
<dbReference type="Pfam" id="PF01479">
    <property type="entry name" value="S4"/>
    <property type="match status" value="1"/>
</dbReference>
<dbReference type="InterPro" id="IPR002942">
    <property type="entry name" value="S4_RNA-bd"/>
</dbReference>